<evidence type="ECO:0000259" key="4">
    <source>
        <dbReference type="Pfam" id="PF06738"/>
    </source>
</evidence>
<keyword evidence="3" id="KW-1133">Transmembrane helix</keyword>
<evidence type="ECO:0000256" key="2">
    <source>
        <dbReference type="SAM" id="MobiDB-lite"/>
    </source>
</evidence>
<organism evidence="5 6">
    <name type="scientific">Mycena albidolilacea</name>
    <dbReference type="NCBI Taxonomy" id="1033008"/>
    <lineage>
        <taxon>Eukaryota</taxon>
        <taxon>Fungi</taxon>
        <taxon>Dikarya</taxon>
        <taxon>Basidiomycota</taxon>
        <taxon>Agaricomycotina</taxon>
        <taxon>Agaricomycetes</taxon>
        <taxon>Agaricomycetidae</taxon>
        <taxon>Agaricales</taxon>
        <taxon>Marasmiineae</taxon>
        <taxon>Mycenaceae</taxon>
        <taxon>Mycena</taxon>
    </lineage>
</organism>
<keyword evidence="3" id="KW-0472">Membrane</keyword>
<comment type="caution">
    <text evidence="5">The sequence shown here is derived from an EMBL/GenBank/DDBJ whole genome shotgun (WGS) entry which is preliminary data.</text>
</comment>
<feature type="transmembrane region" description="Helical" evidence="3">
    <location>
        <begin position="291"/>
        <end position="313"/>
    </location>
</feature>
<name>A0AAD7AUU0_9AGAR</name>
<dbReference type="EMBL" id="JARIHO010000001">
    <property type="protein sequence ID" value="KAJ7368446.1"/>
    <property type="molecule type" value="Genomic_DNA"/>
</dbReference>
<proteinExistence type="inferred from homology"/>
<feature type="transmembrane region" description="Helical" evidence="3">
    <location>
        <begin position="386"/>
        <end position="405"/>
    </location>
</feature>
<dbReference type="InterPro" id="IPR051361">
    <property type="entry name" value="ThrE/Ser_Exporter"/>
</dbReference>
<dbReference type="GO" id="GO:0022857">
    <property type="term" value="F:transmembrane transporter activity"/>
    <property type="evidence" value="ECO:0007669"/>
    <property type="project" value="InterPro"/>
</dbReference>
<feature type="transmembrane region" description="Helical" evidence="3">
    <location>
        <begin position="172"/>
        <end position="193"/>
    </location>
</feature>
<feature type="transmembrane region" description="Helical" evidence="3">
    <location>
        <begin position="442"/>
        <end position="459"/>
    </location>
</feature>
<sequence>MDSMVSDTSDFLDPDDPRVTGITAQNLEDPADIDKNVLRLMDYKSRRKHLMRAKIEFNVTSMINRQDFLLKLARALMTFGAPSHRIESQLLAAARILEVEAEFIHLPGVIICSFGDQELGCSETHFIKCGGRLSLGALHSVHVTYRSVVHDEISAKTASEDLEDLLNAPPPYAIFTRCVLAFFLSALICPLAFGGSFVDMWVAGGGAFILSVLQLCAATKSAIYANVFEITIAIFVSFTARGLSSIRSQIFCYTAISSAGIIGILPGYLILSSSLELASKNIVCGSVKMVYALIYTLFLGFGLQIGSDFYLLLDTTARQKLYDLATTLNSVAELSGTWTADNSSDVSSGIPSNGTWTFVHFLEPHKADIIQGCYRPPHFRWFLQPFPAWCAFFIVPVFSTLSSLANLQPMHGPELPVMVVISCCAYTTNKIANYYIFNRSDVVSAIGAFTIGLLGNMYSRKMGGTAFTSMVTGVLFLVPSGLSQAGGITANGNGIDIGGAMIAVTIGITVGLFMSQALVYMFGTRKNAAVFSF</sequence>
<reference evidence="5" key="1">
    <citation type="submission" date="2023-03" db="EMBL/GenBank/DDBJ databases">
        <title>Massive genome expansion in bonnet fungi (Mycena s.s.) driven by repeated elements and novel gene families across ecological guilds.</title>
        <authorList>
            <consortium name="Lawrence Berkeley National Laboratory"/>
            <person name="Harder C.B."/>
            <person name="Miyauchi S."/>
            <person name="Viragh M."/>
            <person name="Kuo A."/>
            <person name="Thoen E."/>
            <person name="Andreopoulos B."/>
            <person name="Lu D."/>
            <person name="Skrede I."/>
            <person name="Drula E."/>
            <person name="Henrissat B."/>
            <person name="Morin E."/>
            <person name="Kohler A."/>
            <person name="Barry K."/>
            <person name="LaButti K."/>
            <person name="Morin E."/>
            <person name="Salamov A."/>
            <person name="Lipzen A."/>
            <person name="Mereny Z."/>
            <person name="Hegedus B."/>
            <person name="Baldrian P."/>
            <person name="Stursova M."/>
            <person name="Weitz H."/>
            <person name="Taylor A."/>
            <person name="Grigoriev I.V."/>
            <person name="Nagy L.G."/>
            <person name="Martin F."/>
            <person name="Kauserud H."/>
        </authorList>
    </citation>
    <scope>NUCLEOTIDE SEQUENCE</scope>
    <source>
        <strain evidence="5">CBHHK002</strain>
    </source>
</reference>
<keyword evidence="3" id="KW-0812">Transmembrane</keyword>
<dbReference type="PANTHER" id="PTHR31082">
    <property type="entry name" value="PHEROMONE-REGULATED MEMBRANE PROTEIN 10"/>
    <property type="match status" value="1"/>
</dbReference>
<feature type="transmembrane region" description="Helical" evidence="3">
    <location>
        <begin position="250"/>
        <end position="271"/>
    </location>
</feature>
<feature type="transmembrane region" description="Helical" evidence="3">
    <location>
        <begin position="497"/>
        <end position="522"/>
    </location>
</feature>
<dbReference type="PANTHER" id="PTHR31082:SF4">
    <property type="entry name" value="PHEROMONE-REGULATED MEMBRANE PROTEIN 10"/>
    <property type="match status" value="1"/>
</dbReference>
<dbReference type="AlphaFoldDB" id="A0AAD7AUU0"/>
<evidence type="ECO:0000256" key="1">
    <source>
        <dbReference type="ARBA" id="ARBA00034125"/>
    </source>
</evidence>
<comment type="similarity">
    <text evidence="1">Belongs to the ThrE exporter (TC 2.A.79) family.</text>
</comment>
<evidence type="ECO:0000256" key="3">
    <source>
        <dbReference type="SAM" id="Phobius"/>
    </source>
</evidence>
<feature type="transmembrane region" description="Helical" evidence="3">
    <location>
        <begin position="223"/>
        <end position="243"/>
    </location>
</feature>
<gene>
    <name evidence="5" type="ORF">DFH08DRAFT_676385</name>
</gene>
<evidence type="ECO:0000313" key="6">
    <source>
        <dbReference type="Proteomes" id="UP001218218"/>
    </source>
</evidence>
<dbReference type="Proteomes" id="UP001218218">
    <property type="component" value="Unassembled WGS sequence"/>
</dbReference>
<evidence type="ECO:0000313" key="5">
    <source>
        <dbReference type="EMBL" id="KAJ7368446.1"/>
    </source>
</evidence>
<dbReference type="Pfam" id="PF06738">
    <property type="entry name" value="ThrE"/>
    <property type="match status" value="1"/>
</dbReference>
<dbReference type="InterPro" id="IPR010619">
    <property type="entry name" value="ThrE-like_N"/>
</dbReference>
<feature type="region of interest" description="Disordered" evidence="2">
    <location>
        <begin position="1"/>
        <end position="20"/>
    </location>
</feature>
<keyword evidence="6" id="KW-1185">Reference proteome</keyword>
<feature type="domain" description="Threonine/serine exporter-like N-terminal" evidence="4">
    <location>
        <begin position="67"/>
        <end position="309"/>
    </location>
</feature>
<protein>
    <submittedName>
        <fullName evidence="5">DUF1212-domain-containing protein</fullName>
    </submittedName>
</protein>
<accession>A0AAD7AUU0</accession>
<feature type="transmembrane region" description="Helical" evidence="3">
    <location>
        <begin position="466"/>
        <end position="485"/>
    </location>
</feature>